<dbReference type="RefSeq" id="WP_013900078.1">
    <property type="nucleotide sequence ID" value="NC_015677.1"/>
</dbReference>
<protein>
    <recommendedName>
        <fullName evidence="4">DUF4402 domain-containing protein</fullName>
    </recommendedName>
</protein>
<sequence length="179" mass="17404">MKSNFKKNSTRAALAVALAVAALSGHAVEGVASASGTVVAPIAVTKSADLNFGKFAPGTGGSMTVSTSGAATSTGVVRSTAVTPTAARFDVSGDANATYAITYTGSSTALTHAVDSTKTMALSIHSDLTAGNATSGTVSSGTLSGTGTQSVYVGGTLTVGAAQVAGTYNGSVKVQVEYN</sequence>
<accession>F5XXP2</accession>
<evidence type="ECO:0008006" key="4">
    <source>
        <dbReference type="Google" id="ProtNLM"/>
    </source>
</evidence>
<dbReference type="Proteomes" id="UP000008385">
    <property type="component" value="Chromosome"/>
</dbReference>
<dbReference type="Pfam" id="PF14352">
    <property type="entry name" value="DUF4402"/>
    <property type="match status" value="1"/>
</dbReference>
<dbReference type="STRING" id="365046.Rta_07640"/>
<dbReference type="PATRIC" id="fig|365046.3.peg.783"/>
<dbReference type="InterPro" id="IPR025514">
    <property type="entry name" value="DUF4402"/>
</dbReference>
<keyword evidence="3" id="KW-1185">Reference proteome</keyword>
<name>F5XXP2_RAMTT</name>
<dbReference type="EMBL" id="CP000245">
    <property type="protein sequence ID" value="AEG91845.1"/>
    <property type="molecule type" value="Genomic_DNA"/>
</dbReference>
<organism evidence="2 3">
    <name type="scientific">Ramlibacter tataouinensis (strain ATCC BAA-407 / DSM 14655 / LMG 21543 / TTB310)</name>
    <dbReference type="NCBI Taxonomy" id="365046"/>
    <lineage>
        <taxon>Bacteria</taxon>
        <taxon>Pseudomonadati</taxon>
        <taxon>Pseudomonadota</taxon>
        <taxon>Betaproteobacteria</taxon>
        <taxon>Burkholderiales</taxon>
        <taxon>Comamonadaceae</taxon>
        <taxon>Ramlibacter</taxon>
    </lineage>
</organism>
<dbReference type="OrthoDB" id="8909503at2"/>
<feature type="signal peptide" evidence="1">
    <location>
        <begin position="1"/>
        <end position="27"/>
    </location>
</feature>
<dbReference type="AlphaFoldDB" id="F5XXP2"/>
<gene>
    <name evidence="2" type="ordered locus">Rta_07640</name>
</gene>
<keyword evidence="1" id="KW-0732">Signal</keyword>
<evidence type="ECO:0000313" key="3">
    <source>
        <dbReference type="Proteomes" id="UP000008385"/>
    </source>
</evidence>
<reference evidence="3" key="1">
    <citation type="submission" date="2006-01" db="EMBL/GenBank/DDBJ databases">
        <title>Genome of the cyst-dividing bacterium Ramlibacter tataouinensis.</title>
        <authorList>
            <person name="Barakat M."/>
            <person name="Ortet P."/>
            <person name="De Luca G."/>
            <person name="Jourlin-Castelli C."/>
            <person name="Ansaldi M."/>
            <person name="Py B."/>
            <person name="Fichant G."/>
            <person name="Coutinho P."/>
            <person name="Voulhoux R."/>
            <person name="Bastien O."/>
            <person name="Roy S."/>
            <person name="Marechal E."/>
            <person name="Henrissat B."/>
            <person name="Quentin Y."/>
            <person name="Noirot P."/>
            <person name="Filloux A."/>
            <person name="Mejean V."/>
            <person name="DuBow M."/>
            <person name="Barras F."/>
            <person name="Heulin T."/>
        </authorList>
    </citation>
    <scope>NUCLEOTIDE SEQUENCE [LARGE SCALE GENOMIC DNA]</scope>
    <source>
        <strain evidence="3">ATCC BAA-407 / DSM 14655 / LMG 21543 / TTB310</strain>
    </source>
</reference>
<dbReference type="eggNOG" id="ENOG50315YP">
    <property type="taxonomic scope" value="Bacteria"/>
</dbReference>
<feature type="chain" id="PRO_5003334779" description="DUF4402 domain-containing protein" evidence="1">
    <location>
        <begin position="28"/>
        <end position="179"/>
    </location>
</feature>
<reference evidence="2 3" key="2">
    <citation type="journal article" date="2011" name="PLoS ONE">
        <title>The Cyst-Dividing Bacterium Ramlibacter tataouinensis TTB310 Genome Reveals a Well-Stocked Toolbox for Adaptation to a Desert Environment.</title>
        <authorList>
            <person name="De Luca G."/>
            <person name="Barakat M."/>
            <person name="Ortet P."/>
            <person name="Fochesato S."/>
            <person name="Jourlin-Castelli C."/>
            <person name="Ansaldi M."/>
            <person name="Py B."/>
            <person name="Fichant G."/>
            <person name="Coutinho P.M."/>
            <person name="Voulhoux R."/>
            <person name="Bastien O."/>
            <person name="Marechal E."/>
            <person name="Henrissat B."/>
            <person name="Quentin Y."/>
            <person name="Noirot P."/>
            <person name="Filloux A."/>
            <person name="Mejean V."/>
            <person name="Dubow M.S."/>
            <person name="Barras F."/>
            <person name="Barbe V."/>
            <person name="Weissenbach J."/>
            <person name="Mihalcescu I."/>
            <person name="Vermeglio A."/>
            <person name="Achouak W."/>
            <person name="Heulin T."/>
        </authorList>
    </citation>
    <scope>NUCLEOTIDE SEQUENCE [LARGE SCALE GENOMIC DNA]</scope>
    <source>
        <strain evidence="3">ATCC BAA-407 / DSM 14655 / LMG 21543 / TTB310</strain>
    </source>
</reference>
<dbReference type="HOGENOM" id="CLU_124984_1_0_4"/>
<evidence type="ECO:0000313" key="2">
    <source>
        <dbReference type="EMBL" id="AEG91845.1"/>
    </source>
</evidence>
<evidence type="ECO:0000256" key="1">
    <source>
        <dbReference type="SAM" id="SignalP"/>
    </source>
</evidence>
<proteinExistence type="predicted"/>
<dbReference type="KEGG" id="rta:Rta_07640"/>